<dbReference type="CDD" id="cd00167">
    <property type="entry name" value="SANT"/>
    <property type="match status" value="1"/>
</dbReference>
<feature type="region of interest" description="Disordered" evidence="1">
    <location>
        <begin position="1443"/>
        <end position="1501"/>
    </location>
</feature>
<dbReference type="InterPro" id="IPR001005">
    <property type="entry name" value="SANT/Myb"/>
</dbReference>
<feature type="domain" description="HTH myb-type" evidence="3">
    <location>
        <begin position="957"/>
        <end position="1003"/>
    </location>
</feature>
<feature type="compositionally biased region" description="Basic and acidic residues" evidence="1">
    <location>
        <begin position="103"/>
        <end position="121"/>
    </location>
</feature>
<dbReference type="PANTHER" id="PTHR13992">
    <property type="entry name" value="NUCLEAR RECEPTOR CO-REPRESSOR RELATED NCOR"/>
    <property type="match status" value="1"/>
</dbReference>
<feature type="compositionally biased region" description="Basic residues" evidence="1">
    <location>
        <begin position="1011"/>
        <end position="1022"/>
    </location>
</feature>
<dbReference type="SMART" id="SM00717">
    <property type="entry name" value="SANT"/>
    <property type="match status" value="2"/>
</dbReference>
<dbReference type="OrthoDB" id="6133115at2759"/>
<feature type="compositionally biased region" description="Basic and acidic residues" evidence="1">
    <location>
        <begin position="198"/>
        <end position="258"/>
    </location>
</feature>
<feature type="compositionally biased region" description="Polar residues" evidence="1">
    <location>
        <begin position="1448"/>
        <end position="1470"/>
    </location>
</feature>
<feature type="region of interest" description="Disordered" evidence="1">
    <location>
        <begin position="705"/>
        <end position="774"/>
    </location>
</feature>
<feature type="compositionally biased region" description="Low complexity" evidence="1">
    <location>
        <begin position="1912"/>
        <end position="1949"/>
    </location>
</feature>
<dbReference type="InterPro" id="IPR017930">
    <property type="entry name" value="Myb_dom"/>
</dbReference>
<feature type="region of interest" description="Disordered" evidence="1">
    <location>
        <begin position="1911"/>
        <end position="1949"/>
    </location>
</feature>
<evidence type="ECO:0000259" key="3">
    <source>
        <dbReference type="PROSITE" id="PS51294"/>
    </source>
</evidence>
<dbReference type="Gene3D" id="1.20.58.1880">
    <property type="match status" value="1"/>
</dbReference>
<evidence type="ECO:0000313" key="4">
    <source>
        <dbReference type="EMBL" id="EXJ79601.1"/>
    </source>
</evidence>
<dbReference type="InterPro" id="IPR009057">
    <property type="entry name" value="Homeodomain-like_sf"/>
</dbReference>
<feature type="compositionally biased region" description="Basic and acidic residues" evidence="1">
    <location>
        <begin position="734"/>
        <end position="750"/>
    </location>
</feature>
<dbReference type="PANTHER" id="PTHR13992:SF39">
    <property type="entry name" value="SMRTER, ISOFORM G"/>
    <property type="match status" value="1"/>
</dbReference>
<dbReference type="STRING" id="1182542.W9XRI3"/>
<feature type="region of interest" description="Disordered" evidence="1">
    <location>
        <begin position="1007"/>
        <end position="1141"/>
    </location>
</feature>
<dbReference type="GO" id="GO:0006357">
    <property type="term" value="P:regulation of transcription by RNA polymerase II"/>
    <property type="evidence" value="ECO:0007669"/>
    <property type="project" value="TreeGrafter"/>
</dbReference>
<feature type="compositionally biased region" description="Low complexity" evidence="1">
    <location>
        <begin position="1112"/>
        <end position="1121"/>
    </location>
</feature>
<comment type="caution">
    <text evidence="4">The sequence shown here is derived from an EMBL/GenBank/DDBJ whole genome shotgun (WGS) entry which is preliminary data.</text>
</comment>
<accession>W9XRI3</accession>
<feature type="region of interest" description="Disordered" evidence="1">
    <location>
        <begin position="1358"/>
        <end position="1428"/>
    </location>
</feature>
<feature type="compositionally biased region" description="Low complexity" evidence="1">
    <location>
        <begin position="1516"/>
        <end position="1532"/>
    </location>
</feature>
<dbReference type="InterPro" id="IPR017884">
    <property type="entry name" value="SANT_dom"/>
</dbReference>
<feature type="region of interest" description="Disordered" evidence="1">
    <location>
        <begin position="1"/>
        <end position="653"/>
    </location>
</feature>
<dbReference type="RefSeq" id="XP_007736175.1">
    <property type="nucleotide sequence ID" value="XM_007737985.1"/>
</dbReference>
<reference evidence="4 5" key="1">
    <citation type="submission" date="2013-03" db="EMBL/GenBank/DDBJ databases">
        <title>The Genome Sequence of Capronia epimyces CBS 606.96.</title>
        <authorList>
            <consortium name="The Broad Institute Genomics Platform"/>
            <person name="Cuomo C."/>
            <person name="de Hoog S."/>
            <person name="Gorbushina A."/>
            <person name="Walker B."/>
            <person name="Young S.K."/>
            <person name="Zeng Q."/>
            <person name="Gargeya S."/>
            <person name="Fitzgerald M."/>
            <person name="Haas B."/>
            <person name="Abouelleil A."/>
            <person name="Allen A.W."/>
            <person name="Alvarado L."/>
            <person name="Arachchi H.M."/>
            <person name="Berlin A.M."/>
            <person name="Chapman S.B."/>
            <person name="Gainer-Dewar J."/>
            <person name="Goldberg J."/>
            <person name="Griggs A."/>
            <person name="Gujja S."/>
            <person name="Hansen M."/>
            <person name="Howarth C."/>
            <person name="Imamovic A."/>
            <person name="Ireland A."/>
            <person name="Larimer J."/>
            <person name="McCowan C."/>
            <person name="Murphy C."/>
            <person name="Pearson M."/>
            <person name="Poon T.W."/>
            <person name="Priest M."/>
            <person name="Roberts A."/>
            <person name="Saif S."/>
            <person name="Shea T."/>
            <person name="Sisk P."/>
            <person name="Sykes S."/>
            <person name="Wortman J."/>
            <person name="Nusbaum C."/>
            <person name="Birren B."/>
        </authorList>
    </citation>
    <scope>NUCLEOTIDE SEQUENCE [LARGE SCALE GENOMIC DNA]</scope>
    <source>
        <strain evidence="4 5">CBS 606.96</strain>
    </source>
</reference>
<feature type="compositionally biased region" description="Polar residues" evidence="1">
    <location>
        <begin position="587"/>
        <end position="608"/>
    </location>
</feature>
<feature type="compositionally biased region" description="Basic and acidic residues" evidence="1">
    <location>
        <begin position="79"/>
        <end position="96"/>
    </location>
</feature>
<keyword evidence="5" id="KW-1185">Reference proteome</keyword>
<sequence length="2004" mass="221222">MSSRYPPPARDRSPSRYDRRPSAPYNSLGSSYRGQADIAPPSSDRPPPRGPKADSRGGASLPYSFASRGRGGFPARSADTWDRDRERDRDRDRDGRPGAPSYRGRDDDRVDWPRRDRDFGPGDRGVSSVREGRPYTGRDRSASPSRARRDSRESVPTGFPRPPDSASSYYTPAARGGLGRGRGRGDWDRGRGRSSLVGERDRDLFHPRSRSRDGWRDRDFERGRPLPSDAERSDRYDWREHDRSRERDSRGRDHDLWPREQSPGKSSVGTAGGITTTPAAATADRPGRSAMDIIRRLSTAPISASSVRDGRRDEEQADYFGGPRTDLSRREASQSTQQPSAITALDYGPPPPVPSVTTPATETSAPPKSQVLKADSTTNLSSTFQPPSGPKAARTSSAATPGHNIKAAPHHDSWNRPDGASRPLRSSLTPTASNISSDTTIKKDEPVAEPKPPTAPAANRAMPPNVPSGPRLATAPPYRQRLPSTEPIGSALAPTVSRESAKSTVPDTRSPVIPTGPRLDREAARQLPGTGSKIWVSPDYKPKPSVINPSNKPYQLEGRDRTGAIPTGPRQQSTFHNAEDKAKAVSGSFNSVPSVPSGSRALVSTSPHIQGEKITLYHPKESTDQQQQSTDVEMPLPASSEDEDEAEDDSFDEEYFKESEERFRREMTLLEARMPPPLLQDESIVALLIRLQFLEMLLKETLARPPDTSAVTTKEEEISVPVGVSTGLPSPDRASNESDTRLENDEDQRPYPKGRPLKQPHINPIPTPPIEDLPYLKVGPPGRIVFEDSDNEVEHEAVSILLQQEFERSAWDWRSDLEDMHAEFRRKYPLWKQEVVHLDHERRDQQASPAPASPAPSVTASVTPSLTHERTRGARNTTEADLQAAILMSQQSLKEEEERREREAASSSHPNYDLEAVIPPMLNPADAELSKFEETNGLTPTELALDVFCYLPPEDDFTEEEQTLFIAAYCQYPKKWGKIAESIPGRTYQDCILHYYLTKNQAHYKDLWRRSQPRKKRGRAATKPRSTALMSELDYRNDPDAAPVAVTDSGRPRRAAAPTFGDAASEADSSTPVPQSKKPAASVKDGSAEPVSAKTTRGRKAGIATRNRRTKAQIQADQQAQLLSATEAPAGKTAASTKGEKTRPVLHAENVPIRQEVAPIPQVQRAADVLVQQYPVSDISSVPAAVLQNPVMSQVTSYWSVPEQHKFPELLAYFGHDYAAIAEFMKTKSVTMIKNYFLRQLNDGKEELERLAQKGDQMRMASDVLGQPPSPIIPPKRRYDATSTLGPAARPTTQIDQTMADPEVVVSAIKQGIIEDFPRNTVERNAIGEVVSKPRPVAREVIPAITEAPLPGAALAKAEETPRLSNDRGSLYGPKPLHGPRSGVFQDEHLGFPPSRQPLRGPPHELPSQIHAQRPQDLPRTESSQPAPMSAVTHTILGQRDPVVQPHQRPQGSGATLVQVPQSQGDNYDQQPMYRPSHSRTNSAATPSHVPLDPAQDLLPSRRRIENQRILYGMGPTVSPAPASTPIPASQPLRVDMPQPASAPPPAEPSKPTGKRSNVFGLLNDDPLDPPPKRPSLDAATRQSMRSPQIAPVPAAQPLLQPSRSQTVPDDLSVNRAVRTPYGHGGIAQTASGQQAPAEYPGGFSATPVCPLNNEVTTSRPAQAIILWYLREMNPPWYRYVQTLLEVWNEQHLIIDGRSWGRSIKYHMHLRLRLNKLPSRHSSIDQRLAHRSILELHPLDIQLPQQPARPCRSVFSSWHQPTHNQQALLRGRAFPNEGRLSTTSLASRFNNTWLNRTNKNKISSESMKGGLREPENLKWHSVTETVSASNSISIIIINSSSSSSSITRGETFTSLTSILHQWCLGRITWVQRLIRVIWRSLSARSLGPSRRLTCTVTITINIQARVQGAWGSPNISPNTNTNTNTSTSTSISISTSTRTRTRTSTSTSTSTSLSLSIRFRLRRLLLRPIRPRAQHSNHTTSCIMFTIHSSRMFYIPEPQGISAP</sequence>
<dbReference type="GeneID" id="19171975"/>
<dbReference type="PROSITE" id="PS51293">
    <property type="entry name" value="SANT"/>
    <property type="match status" value="1"/>
</dbReference>
<dbReference type="HOGENOM" id="CLU_001697_0_0_1"/>
<gene>
    <name evidence="4" type="ORF">A1O3_07880</name>
</gene>
<evidence type="ECO:0000256" key="1">
    <source>
        <dbReference type="SAM" id="MobiDB-lite"/>
    </source>
</evidence>
<dbReference type="Proteomes" id="UP000019478">
    <property type="component" value="Unassembled WGS sequence"/>
</dbReference>
<name>W9XRI3_9EURO</name>
<feature type="compositionally biased region" description="Acidic residues" evidence="1">
    <location>
        <begin position="640"/>
        <end position="653"/>
    </location>
</feature>
<dbReference type="EMBL" id="AMGY01000007">
    <property type="protein sequence ID" value="EXJ79601.1"/>
    <property type="molecule type" value="Genomic_DNA"/>
</dbReference>
<feature type="compositionally biased region" description="Low complexity" evidence="1">
    <location>
        <begin position="355"/>
        <end position="367"/>
    </location>
</feature>
<feature type="region of interest" description="Disordered" evidence="1">
    <location>
        <begin position="1514"/>
        <end position="1610"/>
    </location>
</feature>
<feature type="compositionally biased region" description="Basic and acidic residues" evidence="1">
    <location>
        <begin position="130"/>
        <end position="153"/>
    </location>
</feature>
<feature type="compositionally biased region" description="Basic and acidic residues" evidence="1">
    <location>
        <begin position="9"/>
        <end position="21"/>
    </location>
</feature>
<feature type="region of interest" description="Disordered" evidence="1">
    <location>
        <begin position="840"/>
        <end position="876"/>
    </location>
</feature>
<dbReference type="InterPro" id="IPR051571">
    <property type="entry name" value="N-CoR_corepressor"/>
</dbReference>
<dbReference type="Pfam" id="PF00249">
    <property type="entry name" value="Myb_DNA-binding"/>
    <property type="match status" value="1"/>
</dbReference>
<feature type="compositionally biased region" description="Polar residues" evidence="1">
    <location>
        <begin position="424"/>
        <end position="439"/>
    </location>
</feature>
<protein>
    <submittedName>
        <fullName evidence="4">Uncharacterized protein</fullName>
    </submittedName>
</protein>
<evidence type="ECO:0000313" key="5">
    <source>
        <dbReference type="Proteomes" id="UP000019478"/>
    </source>
</evidence>
<proteinExistence type="predicted"/>
<feature type="compositionally biased region" description="Basic residues" evidence="1">
    <location>
        <begin position="1096"/>
        <end position="1111"/>
    </location>
</feature>
<dbReference type="eggNOG" id="KOG1878">
    <property type="taxonomic scope" value="Eukaryota"/>
</dbReference>
<feature type="compositionally biased region" description="Low complexity" evidence="1">
    <location>
        <begin position="1588"/>
        <end position="1602"/>
    </location>
</feature>
<evidence type="ECO:0000259" key="2">
    <source>
        <dbReference type="PROSITE" id="PS51293"/>
    </source>
</evidence>
<organism evidence="4 5">
    <name type="scientific">Capronia epimyces CBS 606.96</name>
    <dbReference type="NCBI Taxonomy" id="1182542"/>
    <lineage>
        <taxon>Eukaryota</taxon>
        <taxon>Fungi</taxon>
        <taxon>Dikarya</taxon>
        <taxon>Ascomycota</taxon>
        <taxon>Pezizomycotina</taxon>
        <taxon>Eurotiomycetes</taxon>
        <taxon>Chaetothyriomycetidae</taxon>
        <taxon>Chaetothyriales</taxon>
        <taxon>Herpotrichiellaceae</taxon>
        <taxon>Capronia</taxon>
    </lineage>
</organism>
<feature type="domain" description="SANT" evidence="2">
    <location>
        <begin position="952"/>
        <end position="1003"/>
    </location>
</feature>
<dbReference type="Gene3D" id="1.10.10.60">
    <property type="entry name" value="Homeodomain-like"/>
    <property type="match status" value="1"/>
</dbReference>
<dbReference type="PROSITE" id="PS51294">
    <property type="entry name" value="HTH_MYB"/>
    <property type="match status" value="1"/>
</dbReference>
<feature type="compositionally biased region" description="Low complexity" evidence="1">
    <location>
        <begin position="847"/>
        <end position="865"/>
    </location>
</feature>
<feature type="compositionally biased region" description="Low complexity" evidence="1">
    <location>
        <begin position="273"/>
        <end position="283"/>
    </location>
</feature>
<dbReference type="GO" id="GO:0034967">
    <property type="term" value="C:Set3 complex"/>
    <property type="evidence" value="ECO:0007669"/>
    <property type="project" value="TreeGrafter"/>
</dbReference>
<dbReference type="SUPFAM" id="SSF46689">
    <property type="entry name" value="Homeodomain-like"/>
    <property type="match status" value="2"/>
</dbReference>
<feature type="compositionally biased region" description="Polar residues" evidence="1">
    <location>
        <begin position="375"/>
        <end position="386"/>
    </location>
</feature>